<accession>A0AAD7J575</accession>
<keyword evidence="1" id="KW-1133">Transmembrane helix</keyword>
<evidence type="ECO:0000256" key="1">
    <source>
        <dbReference type="SAM" id="Phobius"/>
    </source>
</evidence>
<evidence type="ECO:0000313" key="3">
    <source>
        <dbReference type="Proteomes" id="UP001215280"/>
    </source>
</evidence>
<reference evidence="2" key="1">
    <citation type="submission" date="2023-03" db="EMBL/GenBank/DDBJ databases">
        <title>Massive genome expansion in bonnet fungi (Mycena s.s.) driven by repeated elements and novel gene families across ecological guilds.</title>
        <authorList>
            <consortium name="Lawrence Berkeley National Laboratory"/>
            <person name="Harder C.B."/>
            <person name="Miyauchi S."/>
            <person name="Viragh M."/>
            <person name="Kuo A."/>
            <person name="Thoen E."/>
            <person name="Andreopoulos B."/>
            <person name="Lu D."/>
            <person name="Skrede I."/>
            <person name="Drula E."/>
            <person name="Henrissat B."/>
            <person name="Morin E."/>
            <person name="Kohler A."/>
            <person name="Barry K."/>
            <person name="LaButti K."/>
            <person name="Morin E."/>
            <person name="Salamov A."/>
            <person name="Lipzen A."/>
            <person name="Mereny Z."/>
            <person name="Hegedus B."/>
            <person name="Baldrian P."/>
            <person name="Stursova M."/>
            <person name="Weitz H."/>
            <person name="Taylor A."/>
            <person name="Grigoriev I.V."/>
            <person name="Nagy L.G."/>
            <person name="Martin F."/>
            <person name="Kauserud H."/>
        </authorList>
    </citation>
    <scope>NUCLEOTIDE SEQUENCE</scope>
    <source>
        <strain evidence="2">CBHHK188m</strain>
    </source>
</reference>
<comment type="caution">
    <text evidence="2">The sequence shown here is derived from an EMBL/GenBank/DDBJ whole genome shotgun (WGS) entry which is preliminary data.</text>
</comment>
<feature type="transmembrane region" description="Helical" evidence="1">
    <location>
        <begin position="204"/>
        <end position="227"/>
    </location>
</feature>
<keyword evidence="1" id="KW-0812">Transmembrane</keyword>
<keyword evidence="1" id="KW-0472">Membrane</keyword>
<organism evidence="2 3">
    <name type="scientific">Mycena maculata</name>
    <dbReference type="NCBI Taxonomy" id="230809"/>
    <lineage>
        <taxon>Eukaryota</taxon>
        <taxon>Fungi</taxon>
        <taxon>Dikarya</taxon>
        <taxon>Basidiomycota</taxon>
        <taxon>Agaricomycotina</taxon>
        <taxon>Agaricomycetes</taxon>
        <taxon>Agaricomycetidae</taxon>
        <taxon>Agaricales</taxon>
        <taxon>Marasmiineae</taxon>
        <taxon>Mycenaceae</taxon>
        <taxon>Mycena</taxon>
    </lineage>
</organism>
<dbReference type="AlphaFoldDB" id="A0AAD7J575"/>
<dbReference type="Proteomes" id="UP001215280">
    <property type="component" value="Unassembled WGS sequence"/>
</dbReference>
<protein>
    <submittedName>
        <fullName evidence="2">Uncharacterized protein</fullName>
    </submittedName>
</protein>
<gene>
    <name evidence="2" type="ORF">DFH07DRAFT_958790</name>
</gene>
<proteinExistence type="predicted"/>
<feature type="transmembrane region" description="Helical" evidence="1">
    <location>
        <begin position="310"/>
        <end position="329"/>
    </location>
</feature>
<feature type="transmembrane region" description="Helical" evidence="1">
    <location>
        <begin position="173"/>
        <end position="192"/>
    </location>
</feature>
<evidence type="ECO:0000313" key="2">
    <source>
        <dbReference type="EMBL" id="KAJ7757201.1"/>
    </source>
</evidence>
<name>A0AAD7J575_9AGAR</name>
<feature type="transmembrane region" description="Helical" evidence="1">
    <location>
        <begin position="104"/>
        <end position="124"/>
    </location>
</feature>
<feature type="transmembrane region" description="Helical" evidence="1">
    <location>
        <begin position="131"/>
        <end position="153"/>
    </location>
</feature>
<feature type="transmembrane region" description="Helical" evidence="1">
    <location>
        <begin position="272"/>
        <end position="290"/>
    </location>
</feature>
<feature type="transmembrane region" description="Helical" evidence="1">
    <location>
        <begin position="233"/>
        <end position="252"/>
    </location>
</feature>
<keyword evidence="3" id="KW-1185">Reference proteome</keyword>
<dbReference type="EMBL" id="JARJLG010000059">
    <property type="protein sequence ID" value="KAJ7757201.1"/>
    <property type="molecule type" value="Genomic_DNA"/>
</dbReference>
<sequence length="397" mass="43945">MAANIFSGFSVTTDFPDHDACFGNPTNTSSICQVPSQVMIDFLNITNPSLYFNDYCNNPPVDSCAFGYCPNPDVASPAVRYSTYFSSLVSAILVLYSPDDVASAFFAQLLNVYSLIVAAIVAIAGHNLTKLHSVVALVLAASPLSSYLLIYVFRSLLGGQTRLHGVFGLGKHLNRALVLIMLPLWVGVLSFTTLPTSTWYFQQAACDTTVASNHIASLFFIPFIIFFKVDPEAGALILASVLIPWAIAIYRLRKVIWAKHNKIFPLGRLWRVAHFFFYTVIVLPHAIWIFNIEFILPVLSPHESFSATYGQLLAIFVTVPPFIQLCMVLPRVPRWFVNLAWVRFVTGRRKPTYPGEGPSTESMLPLQDDFGVVAQKTEGLPGSYIDKSGFSNSSSYE</sequence>